<evidence type="ECO:0000313" key="9">
    <source>
        <dbReference type="Proteomes" id="UP001470230"/>
    </source>
</evidence>
<organism evidence="8 9">
    <name type="scientific">Tritrichomonas musculus</name>
    <dbReference type="NCBI Taxonomy" id="1915356"/>
    <lineage>
        <taxon>Eukaryota</taxon>
        <taxon>Metamonada</taxon>
        <taxon>Parabasalia</taxon>
        <taxon>Tritrichomonadida</taxon>
        <taxon>Tritrichomonadidae</taxon>
        <taxon>Tritrichomonas</taxon>
    </lineage>
</organism>
<protein>
    <recommendedName>
        <fullName evidence="6">rRNA biogenesis protein RRP36</fullName>
    </recommendedName>
</protein>
<proteinExistence type="inferred from homology"/>
<name>A0ABR2KS51_9EUKA</name>
<keyword evidence="5 6" id="KW-0539">Nucleus</keyword>
<dbReference type="Proteomes" id="UP001470230">
    <property type="component" value="Unassembled WGS sequence"/>
</dbReference>
<evidence type="ECO:0000256" key="7">
    <source>
        <dbReference type="SAM" id="MobiDB-lite"/>
    </source>
</evidence>
<keyword evidence="6" id="KW-0687">Ribonucleoprotein</keyword>
<comment type="subcellular location">
    <subcellularLocation>
        <location evidence="1 6">Nucleus</location>
        <location evidence="1 6">Nucleolus</location>
    </subcellularLocation>
</comment>
<feature type="compositionally biased region" description="Basic and acidic residues" evidence="7">
    <location>
        <begin position="1"/>
        <end position="16"/>
    </location>
</feature>
<comment type="similarity">
    <text evidence="2 6">Belongs to the RRP36 family.</text>
</comment>
<dbReference type="Pfam" id="PF06102">
    <property type="entry name" value="RRP36"/>
    <property type="match status" value="1"/>
</dbReference>
<comment type="function">
    <text evidence="6">Component of the 90S pre-ribosome involved in the maturation of rRNAs. Required for early cleavages of the pre-RNAs in the 40S ribosomal subunit maturation pathway.</text>
</comment>
<feature type="region of interest" description="Disordered" evidence="7">
    <location>
        <begin position="83"/>
        <end position="104"/>
    </location>
</feature>
<dbReference type="PANTHER" id="PTHR21738">
    <property type="entry name" value="RIBOSOMAL RNA PROCESSING PROTEIN 36 HOMOLOG"/>
    <property type="match status" value="1"/>
</dbReference>
<evidence type="ECO:0000256" key="1">
    <source>
        <dbReference type="ARBA" id="ARBA00004604"/>
    </source>
</evidence>
<comment type="caution">
    <text evidence="8">The sequence shown here is derived from an EMBL/GenBank/DDBJ whole genome shotgun (WGS) entry which is preliminary data.</text>
</comment>
<evidence type="ECO:0000313" key="8">
    <source>
        <dbReference type="EMBL" id="KAK8893757.1"/>
    </source>
</evidence>
<gene>
    <name evidence="8" type="ORF">M9Y10_022186</name>
</gene>
<keyword evidence="9" id="KW-1185">Reference proteome</keyword>
<evidence type="ECO:0000256" key="3">
    <source>
        <dbReference type="ARBA" id="ARBA00022517"/>
    </source>
</evidence>
<evidence type="ECO:0000256" key="2">
    <source>
        <dbReference type="ARBA" id="ARBA00009418"/>
    </source>
</evidence>
<dbReference type="InterPro" id="IPR009292">
    <property type="entry name" value="RRP36"/>
</dbReference>
<evidence type="ECO:0000256" key="5">
    <source>
        <dbReference type="ARBA" id="ARBA00023242"/>
    </source>
</evidence>
<keyword evidence="3 6" id="KW-0690">Ribosome biogenesis</keyword>
<dbReference type="EMBL" id="JAPFFF010000003">
    <property type="protein sequence ID" value="KAK8893757.1"/>
    <property type="molecule type" value="Genomic_DNA"/>
</dbReference>
<feature type="region of interest" description="Disordered" evidence="7">
    <location>
        <begin position="1"/>
        <end position="39"/>
    </location>
</feature>
<evidence type="ECO:0000256" key="6">
    <source>
        <dbReference type="RuleBase" id="RU368027"/>
    </source>
</evidence>
<keyword evidence="4 6" id="KW-0698">rRNA processing</keyword>
<evidence type="ECO:0000256" key="4">
    <source>
        <dbReference type="ARBA" id="ARBA00022552"/>
    </source>
</evidence>
<comment type="subunit">
    <text evidence="6">Associates with 90S and pre-40S pre-ribosomal particles.</text>
</comment>
<dbReference type="PANTHER" id="PTHR21738:SF0">
    <property type="entry name" value="RIBOSOMAL RNA PROCESSING PROTEIN 36 HOMOLOG"/>
    <property type="match status" value="1"/>
</dbReference>
<feature type="compositionally biased region" description="Basic and acidic residues" evidence="7">
    <location>
        <begin position="92"/>
        <end position="104"/>
    </location>
</feature>
<accession>A0ABR2KS51</accession>
<reference evidence="8 9" key="1">
    <citation type="submission" date="2024-04" db="EMBL/GenBank/DDBJ databases">
        <title>Tritrichomonas musculus Genome.</title>
        <authorList>
            <person name="Alves-Ferreira E."/>
            <person name="Grigg M."/>
            <person name="Lorenzi H."/>
            <person name="Galac M."/>
        </authorList>
    </citation>
    <scope>NUCLEOTIDE SEQUENCE [LARGE SCALE GENOMIC DNA]</scope>
    <source>
        <strain evidence="8 9">EAF2021</strain>
    </source>
</reference>
<sequence>MDEKEIQNPNKKSDQKKVKKKSRSSPLEMSTSKPGGAYDFISSVRQPKMFDPRFQSECGEIDQISFVRNYAFLQDNRKSEIQQINQKLKRSRNPEEAQALKRKKQSLEDQFKTFDAKQKDAEDRFQWHIEEKQRILEGKKPFWLDKSSMREREEQRKFKQLKESGKLNKYFIKKRKKMAQKDKLNLM</sequence>